<evidence type="ECO:0000313" key="2">
    <source>
        <dbReference type="Proteomes" id="UP000753724"/>
    </source>
</evidence>
<comment type="caution">
    <text evidence="1">The sequence shown here is derived from an EMBL/GenBank/DDBJ whole genome shotgun (WGS) entry which is preliminary data.</text>
</comment>
<evidence type="ECO:0000313" key="1">
    <source>
        <dbReference type="EMBL" id="NBC36062.1"/>
    </source>
</evidence>
<dbReference type="RefSeq" id="WP_161717326.1">
    <property type="nucleotide sequence ID" value="NZ_JAAAPO010000002.1"/>
</dbReference>
<dbReference type="EMBL" id="JAAAPO010000002">
    <property type="protein sequence ID" value="NBC36062.1"/>
    <property type="molecule type" value="Genomic_DNA"/>
</dbReference>
<organism evidence="1 2">
    <name type="scientific">Novosphingobium ovatum</name>
    <dbReference type="NCBI Taxonomy" id="1908523"/>
    <lineage>
        <taxon>Bacteria</taxon>
        <taxon>Pseudomonadati</taxon>
        <taxon>Pseudomonadota</taxon>
        <taxon>Alphaproteobacteria</taxon>
        <taxon>Sphingomonadales</taxon>
        <taxon>Sphingomonadaceae</taxon>
        <taxon>Novosphingobium</taxon>
    </lineage>
</organism>
<proteinExistence type="predicted"/>
<protein>
    <submittedName>
        <fullName evidence="1">Uncharacterized protein</fullName>
    </submittedName>
</protein>
<reference evidence="2" key="1">
    <citation type="submission" date="2020-01" db="EMBL/GenBank/DDBJ databases">
        <title>Sphingomonas sp. strain CSW-10.</title>
        <authorList>
            <person name="Chen W.-M."/>
        </authorList>
    </citation>
    <scope>NUCLEOTIDE SEQUENCE [LARGE SCALE GENOMIC DNA]</scope>
    <source>
        <strain evidence="2">FSY-8</strain>
    </source>
</reference>
<gene>
    <name evidence="1" type="ORF">GTZ99_05765</name>
</gene>
<name>A0ABW9XC45_9SPHN</name>
<accession>A0ABW9XC45</accession>
<dbReference type="Proteomes" id="UP000753724">
    <property type="component" value="Unassembled WGS sequence"/>
</dbReference>
<keyword evidence="2" id="KW-1185">Reference proteome</keyword>
<sequence length="258" mass="28161">MGSLTQNVNVANNMGQTAYVMVGLTPEWEIIDFLVSAAELALALADVAALPEAVSGLLNGLPATMETFADLAAFTKTVAQFGWRVGSAANHTQLAIKRAIDAFKQSSIAIPYGQVQNVSHMDLSACVNPSGIASFLGAETLQMIVMSEDSQYQANFQTGADDSWVLTNGRYFPRAQYGKLWVQDQSAGTVTWNACSLQTHLAWNQYWLTYYQNELDNVHNGMLSPANTTIPYFQLPSMIAMYQNNVANYQHDINTAVG</sequence>